<evidence type="ECO:0000313" key="2">
    <source>
        <dbReference type="EMBL" id="MQT11161.1"/>
    </source>
</evidence>
<keyword evidence="3" id="KW-1185">Reference proteome</keyword>
<dbReference type="AlphaFoldDB" id="A0A6A7XZ22"/>
<proteinExistence type="predicted"/>
<dbReference type="EMBL" id="VWNA01000001">
    <property type="protein sequence ID" value="MQT11161.1"/>
    <property type="molecule type" value="Genomic_DNA"/>
</dbReference>
<comment type="caution">
    <text evidence="2">The sequence shown here is derived from an EMBL/GenBank/DDBJ whole genome shotgun (WGS) entry which is preliminary data.</text>
</comment>
<accession>A0A6A7XZ22</accession>
<evidence type="ECO:0000313" key="3">
    <source>
        <dbReference type="Proteomes" id="UP000332515"/>
    </source>
</evidence>
<keyword evidence="1" id="KW-0732">Signal</keyword>
<evidence type="ECO:0000256" key="1">
    <source>
        <dbReference type="SAM" id="SignalP"/>
    </source>
</evidence>
<reference evidence="2 3" key="1">
    <citation type="submission" date="2019-09" db="EMBL/GenBank/DDBJ databases">
        <title>Segnochrobactrum spirostomi gen. nov., sp. nov., isolated from the ciliate Spirostomum cf. yagiui and description of a novel family, Segnochrobactraceae fam. nov. within the order Rhizobiales of the class Alphaproteobacteria.</title>
        <authorList>
            <person name="Akter S."/>
            <person name="Shazib S.U.A."/>
            <person name="Shin M.K."/>
        </authorList>
    </citation>
    <scope>NUCLEOTIDE SEQUENCE [LARGE SCALE GENOMIC DNA]</scope>
    <source>
        <strain evidence="2 3">Sp-1</strain>
    </source>
</reference>
<dbReference type="PROSITE" id="PS51257">
    <property type="entry name" value="PROKAR_LIPOPROTEIN"/>
    <property type="match status" value="1"/>
</dbReference>
<dbReference type="Proteomes" id="UP000332515">
    <property type="component" value="Unassembled WGS sequence"/>
</dbReference>
<organism evidence="2 3">
    <name type="scientific">Segnochrobactrum spirostomi</name>
    <dbReference type="NCBI Taxonomy" id="2608987"/>
    <lineage>
        <taxon>Bacteria</taxon>
        <taxon>Pseudomonadati</taxon>
        <taxon>Pseudomonadota</taxon>
        <taxon>Alphaproteobacteria</taxon>
        <taxon>Hyphomicrobiales</taxon>
        <taxon>Segnochrobactraceae</taxon>
        <taxon>Segnochrobactrum</taxon>
    </lineage>
</organism>
<dbReference type="RefSeq" id="WP_153477517.1">
    <property type="nucleotide sequence ID" value="NZ_VWNA01000001.1"/>
</dbReference>
<feature type="chain" id="PRO_5025661870" evidence="1">
    <location>
        <begin position="24"/>
        <end position="112"/>
    </location>
</feature>
<protein>
    <submittedName>
        <fullName evidence="2">Uncharacterized protein</fullName>
    </submittedName>
</protein>
<gene>
    <name evidence="2" type="ORF">F0357_00400</name>
</gene>
<sequence>MIVRSHRKLAVAAASLAFALGLAGCMQSPQEAALNATKSPYVETVRDEESCGKTENIWEARYSVKGDSDSPGKSIAACFKTRHACHVWLDAANGSTNGSGGEIIQDQCTKQS</sequence>
<feature type="signal peptide" evidence="1">
    <location>
        <begin position="1"/>
        <end position="23"/>
    </location>
</feature>
<name>A0A6A7XZ22_9HYPH</name>